<dbReference type="PANTHER" id="PTHR24078">
    <property type="entry name" value="DNAJ HOMOLOG SUBFAMILY C MEMBER"/>
    <property type="match status" value="1"/>
</dbReference>
<dbReference type="PANTHER" id="PTHR24078:SF553">
    <property type="entry name" value="DNAJ HOMOLOG SUBFAMILY B MEMBER 5"/>
    <property type="match status" value="1"/>
</dbReference>
<feature type="domain" description="J" evidence="3">
    <location>
        <begin position="14"/>
        <end position="80"/>
    </location>
</feature>
<gene>
    <name evidence="4" type="primary">g4336</name>
    <name evidence="4" type="ORF">VP750_LOCUS3700</name>
</gene>
<dbReference type="InterPro" id="IPR036869">
    <property type="entry name" value="J_dom_sf"/>
</dbReference>
<keyword evidence="5" id="KW-1185">Reference proteome</keyword>
<evidence type="ECO:0000256" key="1">
    <source>
        <dbReference type="ARBA" id="ARBA00023186"/>
    </source>
</evidence>
<sequence length="386" mass="41867">MPKRKREDLSMGKNYYDILGVPKTTDEDELKKAYRKLAMKWHPDKNQDKVEEATKKFKEISEAYDVLSDKQKRQIYDQYGEEGLKMGGAPPPPGADGAGPAGFAPGGGGGYSFSEDQAQRIFEELFGRGFGGLGGGMGGGLGGGMGGAGGPRVRVFSSGPGGGGLGGGMFGGSGFGGQGIHSDDDEMPFFGGGGGFGGGQQRPPRTVEVPLKLTLKELYTGTTKRLKITRRVYNKQTKNLEPKEDVITINVQPGWKDGTRITFSGKGDELPGQPPQDLVFIVRQIPDNQYQRDGDDLIEHVRIKLTDALSETKIDVPHLDGRILRVPLKEVVTPGYVRVVKGEGMPKSKQPGQKGDLRIVFDVQFPKKQLNSSEREVLEDLLGNKW</sequence>
<dbReference type="EMBL" id="CAXHTA020000006">
    <property type="protein sequence ID" value="CAL5222041.1"/>
    <property type="molecule type" value="Genomic_DNA"/>
</dbReference>
<dbReference type="SMART" id="SM00271">
    <property type="entry name" value="DnaJ"/>
    <property type="match status" value="1"/>
</dbReference>
<dbReference type="SUPFAM" id="SSF46565">
    <property type="entry name" value="Chaperone J-domain"/>
    <property type="match status" value="1"/>
</dbReference>
<protein>
    <submittedName>
        <fullName evidence="4">G4336 protein</fullName>
    </submittedName>
</protein>
<dbReference type="PROSITE" id="PS50076">
    <property type="entry name" value="DNAJ_2"/>
    <property type="match status" value="1"/>
</dbReference>
<dbReference type="Pfam" id="PF01556">
    <property type="entry name" value="DnaJ_C"/>
    <property type="match status" value="1"/>
</dbReference>
<dbReference type="Gene3D" id="1.10.287.110">
    <property type="entry name" value="DnaJ domain"/>
    <property type="match status" value="1"/>
</dbReference>
<accession>A0ABP1FRL7</accession>
<dbReference type="Proteomes" id="UP001497392">
    <property type="component" value="Unassembled WGS sequence"/>
</dbReference>
<dbReference type="SUPFAM" id="SSF49493">
    <property type="entry name" value="HSP40/DnaJ peptide-binding domain"/>
    <property type="match status" value="2"/>
</dbReference>
<dbReference type="PRINTS" id="PR00625">
    <property type="entry name" value="JDOMAIN"/>
</dbReference>
<dbReference type="InterPro" id="IPR018253">
    <property type="entry name" value="DnaJ_domain_CS"/>
</dbReference>
<reference evidence="4 5" key="1">
    <citation type="submission" date="2024-06" db="EMBL/GenBank/DDBJ databases">
        <authorList>
            <person name="Kraege A."/>
            <person name="Thomma B."/>
        </authorList>
    </citation>
    <scope>NUCLEOTIDE SEQUENCE [LARGE SCALE GENOMIC DNA]</scope>
</reference>
<feature type="region of interest" description="Disordered" evidence="2">
    <location>
        <begin position="82"/>
        <end position="114"/>
    </location>
</feature>
<keyword evidence="1" id="KW-0143">Chaperone</keyword>
<organism evidence="4 5">
    <name type="scientific">Coccomyxa viridis</name>
    <dbReference type="NCBI Taxonomy" id="1274662"/>
    <lineage>
        <taxon>Eukaryota</taxon>
        <taxon>Viridiplantae</taxon>
        <taxon>Chlorophyta</taxon>
        <taxon>core chlorophytes</taxon>
        <taxon>Trebouxiophyceae</taxon>
        <taxon>Trebouxiophyceae incertae sedis</taxon>
        <taxon>Coccomyxaceae</taxon>
        <taxon>Coccomyxa</taxon>
    </lineage>
</organism>
<evidence type="ECO:0000256" key="2">
    <source>
        <dbReference type="SAM" id="MobiDB-lite"/>
    </source>
</evidence>
<evidence type="ECO:0000313" key="4">
    <source>
        <dbReference type="EMBL" id="CAL5222041.1"/>
    </source>
</evidence>
<dbReference type="PROSITE" id="PS00636">
    <property type="entry name" value="DNAJ_1"/>
    <property type="match status" value="1"/>
</dbReference>
<comment type="caution">
    <text evidence="4">The sequence shown here is derived from an EMBL/GenBank/DDBJ whole genome shotgun (WGS) entry which is preliminary data.</text>
</comment>
<evidence type="ECO:0000259" key="3">
    <source>
        <dbReference type="PROSITE" id="PS50076"/>
    </source>
</evidence>
<dbReference type="InterPro" id="IPR051339">
    <property type="entry name" value="DnaJ_subfamily_B"/>
</dbReference>
<evidence type="ECO:0000313" key="5">
    <source>
        <dbReference type="Proteomes" id="UP001497392"/>
    </source>
</evidence>
<dbReference type="InterPro" id="IPR008971">
    <property type="entry name" value="HSP40/DnaJ_pept-bd"/>
</dbReference>
<dbReference type="InterPro" id="IPR001623">
    <property type="entry name" value="DnaJ_domain"/>
</dbReference>
<dbReference type="CDD" id="cd06257">
    <property type="entry name" value="DnaJ"/>
    <property type="match status" value="1"/>
</dbReference>
<dbReference type="InterPro" id="IPR002939">
    <property type="entry name" value="DnaJ_C"/>
</dbReference>
<dbReference type="CDD" id="cd10747">
    <property type="entry name" value="DnaJ_C"/>
    <property type="match status" value="1"/>
</dbReference>
<proteinExistence type="predicted"/>
<feature type="compositionally biased region" description="Gly residues" evidence="2">
    <location>
        <begin position="96"/>
        <end position="111"/>
    </location>
</feature>
<name>A0ABP1FRL7_9CHLO</name>
<dbReference type="Gene3D" id="2.60.260.20">
    <property type="entry name" value="Urease metallochaperone UreE, N-terminal domain"/>
    <property type="match status" value="2"/>
</dbReference>
<dbReference type="Pfam" id="PF00226">
    <property type="entry name" value="DnaJ"/>
    <property type="match status" value="1"/>
</dbReference>